<dbReference type="EMBL" id="QWGR01000004">
    <property type="protein sequence ID" value="RIJ48692.1"/>
    <property type="molecule type" value="Genomic_DNA"/>
</dbReference>
<dbReference type="Pfam" id="PF02897">
    <property type="entry name" value="Peptidase_S9_N"/>
    <property type="match status" value="1"/>
</dbReference>
<evidence type="ECO:0000256" key="3">
    <source>
        <dbReference type="ARBA" id="ARBA00022670"/>
    </source>
</evidence>
<reference evidence="8 9" key="1">
    <citation type="submission" date="2018-08" db="EMBL/GenBank/DDBJ databases">
        <title>Pallidiluteibacterium maritimus gen. nov., sp. nov., isolated from coastal sediment.</title>
        <authorList>
            <person name="Zhou L.Y."/>
        </authorList>
    </citation>
    <scope>NUCLEOTIDE SEQUENCE [LARGE SCALE GENOMIC DNA]</scope>
    <source>
        <strain evidence="8 9">XSD2</strain>
    </source>
</reference>
<gene>
    <name evidence="8" type="ORF">D1614_09165</name>
</gene>
<dbReference type="InterPro" id="IPR002470">
    <property type="entry name" value="Peptidase_S9A"/>
</dbReference>
<evidence type="ECO:0000256" key="4">
    <source>
        <dbReference type="ARBA" id="ARBA00022801"/>
    </source>
</evidence>
<keyword evidence="4" id="KW-0378">Hydrolase</keyword>
<dbReference type="InterPro" id="IPR029058">
    <property type="entry name" value="AB_hydrolase_fold"/>
</dbReference>
<dbReference type="AlphaFoldDB" id="A0A399T1M8"/>
<keyword evidence="3" id="KW-0645">Protease</keyword>
<name>A0A399T1M8_9BACT</name>
<evidence type="ECO:0000256" key="5">
    <source>
        <dbReference type="ARBA" id="ARBA00022825"/>
    </source>
</evidence>
<evidence type="ECO:0000313" key="8">
    <source>
        <dbReference type="EMBL" id="RIJ48692.1"/>
    </source>
</evidence>
<organism evidence="8 9">
    <name type="scientific">Maribellus luteus</name>
    <dbReference type="NCBI Taxonomy" id="2305463"/>
    <lineage>
        <taxon>Bacteria</taxon>
        <taxon>Pseudomonadati</taxon>
        <taxon>Bacteroidota</taxon>
        <taxon>Bacteroidia</taxon>
        <taxon>Marinilabiliales</taxon>
        <taxon>Prolixibacteraceae</taxon>
        <taxon>Maribellus</taxon>
    </lineage>
</organism>
<dbReference type="SUPFAM" id="SSF50993">
    <property type="entry name" value="Peptidase/esterase 'gauge' domain"/>
    <property type="match status" value="1"/>
</dbReference>
<dbReference type="InterPro" id="IPR001375">
    <property type="entry name" value="Peptidase_S9_cat"/>
</dbReference>
<dbReference type="Pfam" id="PF00326">
    <property type="entry name" value="Peptidase_S9"/>
    <property type="match status" value="1"/>
</dbReference>
<feature type="domain" description="Peptidase S9 prolyl oligopeptidase catalytic" evidence="6">
    <location>
        <begin position="506"/>
        <end position="716"/>
    </location>
</feature>
<keyword evidence="5" id="KW-0720">Serine protease</keyword>
<proteinExistence type="predicted"/>
<dbReference type="GO" id="GO:0070012">
    <property type="term" value="F:oligopeptidase activity"/>
    <property type="evidence" value="ECO:0007669"/>
    <property type="project" value="TreeGrafter"/>
</dbReference>
<dbReference type="OrthoDB" id="9801421at2"/>
<dbReference type="Gene3D" id="2.130.10.120">
    <property type="entry name" value="Prolyl oligopeptidase, N-terminal domain"/>
    <property type="match status" value="1"/>
</dbReference>
<sequence>MKTRILLLTAISAFFLQCTQHQTVEKPPLAPEKPVTDTYFGTTLTDDYQYLENTEDTTVMAWLKAQGDYAKTVLGSIDARQELLDKMYDFDSRRTVRVTNLSITDNDRYFYLKTTPDDDTGKLFYREGLGGSETLLFDPETFGNDSTIKYVINNILPTFDGEYLAFGVTPNGKELATLMVMKVDERQLLPDRVEQVLGITSWLPGKNSFLYIRTGSDNVRDFSFYTQAKTCLHQINTDASTDTDFFSKEQYPGLGLGQMDIPVAAYDRDCDKVYALAANVDNRAQVFYAPGDQLGNDQIEWKLLFGREDEIYNWATNQKDLFLYSPKDAPNFQLLRVSLDQPEISKAETFIPEDPGQKLSGFTLTKDGVYYTRKLNGVQEKLYFKPYDGESRELTLPFVAGTVMVRSKGVEFSEVWVTLAGWTSNSQRFRYDLANDAFVLENLSVIPEFPEYKDLVVEEVMVKSHDGVEVPLSIIYKNGLKKDGSKRLLLFGYGSYGISMDPGFGPNTLLWCLEDGIFAIAHVRGGGELGEQWHKAGFKTTKPNTWKDFIACAEYMVDQQYTTPEKIAIYGGSAGGILIGRAMTERPDLFAAAIPSVGVMNAVRTELEPGGPANIPEFGTVKDSVEFLALLEMDAYHHLKEGVKYPPALITAGMNDPRVAVWNPGKFAARLQAINQDNNPVIFRVDYEAGHGIDNTKSRDFEELADILSFALWNTGSEKYKPKAY</sequence>
<dbReference type="SUPFAM" id="SSF53474">
    <property type="entry name" value="alpha/beta-Hydrolases"/>
    <property type="match status" value="1"/>
</dbReference>
<dbReference type="GO" id="GO:0006508">
    <property type="term" value="P:proteolysis"/>
    <property type="evidence" value="ECO:0007669"/>
    <property type="project" value="UniProtKB-KW"/>
</dbReference>
<accession>A0A399T1M8</accession>
<dbReference type="GO" id="GO:0005829">
    <property type="term" value="C:cytosol"/>
    <property type="evidence" value="ECO:0007669"/>
    <property type="project" value="TreeGrafter"/>
</dbReference>
<evidence type="ECO:0000313" key="9">
    <source>
        <dbReference type="Proteomes" id="UP000265926"/>
    </source>
</evidence>
<protein>
    <recommendedName>
        <fullName evidence="2">prolyl oligopeptidase</fullName>
        <ecNumber evidence="2">3.4.21.26</ecNumber>
    </recommendedName>
</protein>
<evidence type="ECO:0000256" key="1">
    <source>
        <dbReference type="ARBA" id="ARBA00001070"/>
    </source>
</evidence>
<dbReference type="EC" id="3.4.21.26" evidence="2"/>
<comment type="caution">
    <text evidence="8">The sequence shown here is derived from an EMBL/GenBank/DDBJ whole genome shotgun (WGS) entry which is preliminary data.</text>
</comment>
<feature type="domain" description="Peptidase S9A N-terminal" evidence="7">
    <location>
        <begin position="28"/>
        <end position="437"/>
    </location>
</feature>
<dbReference type="Gene3D" id="3.40.50.1820">
    <property type="entry name" value="alpha/beta hydrolase"/>
    <property type="match status" value="1"/>
</dbReference>
<dbReference type="PRINTS" id="PR00862">
    <property type="entry name" value="PROLIGOPTASE"/>
</dbReference>
<evidence type="ECO:0000259" key="7">
    <source>
        <dbReference type="Pfam" id="PF02897"/>
    </source>
</evidence>
<dbReference type="Proteomes" id="UP000265926">
    <property type="component" value="Unassembled WGS sequence"/>
</dbReference>
<dbReference type="InterPro" id="IPR051167">
    <property type="entry name" value="Prolyl_oligopep/macrocyclase"/>
</dbReference>
<evidence type="ECO:0000259" key="6">
    <source>
        <dbReference type="Pfam" id="PF00326"/>
    </source>
</evidence>
<comment type="catalytic activity">
    <reaction evidence="1">
        <text>Hydrolysis of Pro-|-Xaa &gt;&gt; Ala-|-Xaa in oligopeptides.</text>
        <dbReference type="EC" id="3.4.21.26"/>
    </reaction>
</comment>
<keyword evidence="9" id="KW-1185">Reference proteome</keyword>
<dbReference type="GO" id="GO:0004252">
    <property type="term" value="F:serine-type endopeptidase activity"/>
    <property type="evidence" value="ECO:0007669"/>
    <property type="project" value="UniProtKB-EC"/>
</dbReference>
<dbReference type="InterPro" id="IPR023302">
    <property type="entry name" value="Pept_S9A_N"/>
</dbReference>
<evidence type="ECO:0000256" key="2">
    <source>
        <dbReference type="ARBA" id="ARBA00011897"/>
    </source>
</evidence>
<dbReference type="RefSeq" id="WP_119437612.1">
    <property type="nucleotide sequence ID" value="NZ_QWGR01000004.1"/>
</dbReference>
<dbReference type="PANTHER" id="PTHR42881">
    <property type="entry name" value="PROLYL ENDOPEPTIDASE"/>
    <property type="match status" value="1"/>
</dbReference>
<dbReference type="PANTHER" id="PTHR42881:SF2">
    <property type="entry name" value="PROLYL ENDOPEPTIDASE"/>
    <property type="match status" value="1"/>
</dbReference>